<dbReference type="InterPro" id="IPR018060">
    <property type="entry name" value="HTH_AraC"/>
</dbReference>
<protein>
    <submittedName>
        <fullName evidence="5">AraC family transcriptional regulator</fullName>
    </submittedName>
</protein>
<evidence type="ECO:0000256" key="2">
    <source>
        <dbReference type="ARBA" id="ARBA00023125"/>
    </source>
</evidence>
<feature type="domain" description="HTH araC/xylS-type" evidence="4">
    <location>
        <begin position="231"/>
        <end position="330"/>
    </location>
</feature>
<dbReference type="SUPFAM" id="SSF46689">
    <property type="entry name" value="Homeodomain-like"/>
    <property type="match status" value="1"/>
</dbReference>
<dbReference type="RefSeq" id="WP_290706441.1">
    <property type="nucleotide sequence ID" value="NZ_BAAAVS010000005.1"/>
</dbReference>
<dbReference type="PANTHER" id="PTHR47894:SF4">
    <property type="entry name" value="HTH-TYPE TRANSCRIPTIONAL REGULATOR GADX"/>
    <property type="match status" value="1"/>
</dbReference>
<dbReference type="PROSITE" id="PS01124">
    <property type="entry name" value="HTH_ARAC_FAMILY_2"/>
    <property type="match status" value="1"/>
</dbReference>
<evidence type="ECO:0000256" key="3">
    <source>
        <dbReference type="ARBA" id="ARBA00023163"/>
    </source>
</evidence>
<dbReference type="Pfam" id="PF12625">
    <property type="entry name" value="Arabinose_bd"/>
    <property type="match status" value="1"/>
</dbReference>
<dbReference type="SMART" id="SM00342">
    <property type="entry name" value="HTH_ARAC"/>
    <property type="match status" value="1"/>
</dbReference>
<name>A0ABP6L1T9_9ACTN</name>
<keyword evidence="6" id="KW-1185">Reference proteome</keyword>
<dbReference type="Proteomes" id="UP001501035">
    <property type="component" value="Unassembled WGS sequence"/>
</dbReference>
<accession>A0ABP6L1T9</accession>
<gene>
    <name evidence="5" type="ORF">GCM10010528_04540</name>
</gene>
<organism evidence="5 6">
    <name type="scientific">Gordonia defluvii</name>
    <dbReference type="NCBI Taxonomy" id="283718"/>
    <lineage>
        <taxon>Bacteria</taxon>
        <taxon>Bacillati</taxon>
        <taxon>Actinomycetota</taxon>
        <taxon>Actinomycetes</taxon>
        <taxon>Mycobacteriales</taxon>
        <taxon>Gordoniaceae</taxon>
        <taxon>Gordonia</taxon>
    </lineage>
</organism>
<dbReference type="EMBL" id="BAAAVS010000005">
    <property type="protein sequence ID" value="GAA3025811.1"/>
    <property type="molecule type" value="Genomic_DNA"/>
</dbReference>
<dbReference type="InterPro" id="IPR032687">
    <property type="entry name" value="AraC-type_N"/>
</dbReference>
<dbReference type="PANTHER" id="PTHR47894">
    <property type="entry name" value="HTH-TYPE TRANSCRIPTIONAL REGULATOR GADX"/>
    <property type="match status" value="1"/>
</dbReference>
<evidence type="ECO:0000256" key="1">
    <source>
        <dbReference type="ARBA" id="ARBA00023015"/>
    </source>
</evidence>
<reference evidence="6" key="1">
    <citation type="journal article" date="2019" name="Int. J. Syst. Evol. Microbiol.">
        <title>The Global Catalogue of Microorganisms (GCM) 10K type strain sequencing project: providing services to taxonomists for standard genome sequencing and annotation.</title>
        <authorList>
            <consortium name="The Broad Institute Genomics Platform"/>
            <consortium name="The Broad Institute Genome Sequencing Center for Infectious Disease"/>
            <person name="Wu L."/>
            <person name="Ma J."/>
        </authorList>
    </citation>
    <scope>NUCLEOTIDE SEQUENCE [LARGE SCALE GENOMIC DNA]</scope>
    <source>
        <strain evidence="6">JCM 14234</strain>
    </source>
</reference>
<dbReference type="Pfam" id="PF12833">
    <property type="entry name" value="HTH_18"/>
    <property type="match status" value="1"/>
</dbReference>
<evidence type="ECO:0000313" key="5">
    <source>
        <dbReference type="EMBL" id="GAA3025811.1"/>
    </source>
</evidence>
<dbReference type="InterPro" id="IPR009057">
    <property type="entry name" value="Homeodomain-like_sf"/>
</dbReference>
<keyword evidence="2" id="KW-0238">DNA-binding</keyword>
<keyword evidence="3" id="KW-0804">Transcription</keyword>
<evidence type="ECO:0000259" key="4">
    <source>
        <dbReference type="PROSITE" id="PS01124"/>
    </source>
</evidence>
<keyword evidence="1" id="KW-0805">Transcription regulation</keyword>
<proteinExistence type="predicted"/>
<evidence type="ECO:0000313" key="6">
    <source>
        <dbReference type="Proteomes" id="UP001501035"/>
    </source>
</evidence>
<dbReference type="Gene3D" id="1.10.10.60">
    <property type="entry name" value="Homeodomain-like"/>
    <property type="match status" value="1"/>
</dbReference>
<sequence>MHLIRATSLIQFPELVAELGGNPANLLRPAGIRVEDIGHFETFIVLRGAIAALEAAATATSTPDIGRRLSCRQGIEILGPVGVAARNAGTFGEALTTFNRFMAAYSPGLSVAVHPLPDPEIVFFEHRIELSPTPPHGQTVELSLGIMLRVLRMLLQPDYAPVEVHLPHRPLAPESDYRRFFGTRVLFGRPAAGLVIRSDDLERELRCDTLTHETATSYLQTIVSQRPPTTARAVADMARHLLPARMASIEMIAEQFGLHPKALQRRLATEGTSFSSVIDGLRREMAEQYLRDPAITLVHLSHQLGFAEQSVLSRAAHRWFGMSPMQYRRQQGQSARS</sequence>
<comment type="caution">
    <text evidence="5">The sequence shown here is derived from an EMBL/GenBank/DDBJ whole genome shotgun (WGS) entry which is preliminary data.</text>
</comment>